<evidence type="ECO:0000313" key="6">
    <source>
        <dbReference type="Proteomes" id="UP000199601"/>
    </source>
</evidence>
<dbReference type="InterPro" id="IPR013655">
    <property type="entry name" value="PAS_fold_3"/>
</dbReference>
<feature type="transmembrane region" description="Helical" evidence="1">
    <location>
        <begin position="228"/>
        <end position="248"/>
    </location>
</feature>
<dbReference type="Gene3D" id="3.30.450.20">
    <property type="entry name" value="PAS domain"/>
    <property type="match status" value="1"/>
</dbReference>
<evidence type="ECO:0000313" key="5">
    <source>
        <dbReference type="EMBL" id="CQD20189.1"/>
    </source>
</evidence>
<dbReference type="AlphaFoldDB" id="A0A0U1DR52"/>
<dbReference type="Proteomes" id="UP000199601">
    <property type="component" value="Unassembled WGS sequence"/>
</dbReference>
<feature type="domain" description="PAC" evidence="3">
    <location>
        <begin position="370"/>
        <end position="422"/>
    </location>
</feature>
<dbReference type="NCBIfam" id="TIGR00229">
    <property type="entry name" value="sensory_box"/>
    <property type="match status" value="1"/>
</dbReference>
<accession>A0A0U1DR52</accession>
<feature type="transmembrane region" description="Helical" evidence="1">
    <location>
        <begin position="81"/>
        <end position="102"/>
    </location>
</feature>
<dbReference type="InterPro" id="IPR000014">
    <property type="entry name" value="PAS"/>
</dbReference>
<feature type="domain" description="PAS" evidence="2">
    <location>
        <begin position="319"/>
        <end position="368"/>
    </location>
</feature>
<evidence type="ECO:0000259" key="4">
    <source>
        <dbReference type="PROSITE" id="PS50887"/>
    </source>
</evidence>
<dbReference type="SMART" id="SM00091">
    <property type="entry name" value="PAS"/>
    <property type="match status" value="1"/>
</dbReference>
<dbReference type="InterPro" id="IPR043128">
    <property type="entry name" value="Rev_trsase/Diguanyl_cyclase"/>
</dbReference>
<feature type="domain" description="GGDEF" evidence="4">
    <location>
        <begin position="454"/>
        <end position="584"/>
    </location>
</feature>
<dbReference type="InterPro" id="IPR052163">
    <property type="entry name" value="DGC-Regulatory_Protein"/>
</dbReference>
<dbReference type="Pfam" id="PF08447">
    <property type="entry name" value="PAS_3"/>
    <property type="match status" value="1"/>
</dbReference>
<feature type="transmembrane region" description="Helical" evidence="1">
    <location>
        <begin position="131"/>
        <end position="149"/>
    </location>
</feature>
<organism evidence="5 6">
    <name type="scientific">Mycobacterium europaeum</name>
    <dbReference type="NCBI Taxonomy" id="761804"/>
    <lineage>
        <taxon>Bacteria</taxon>
        <taxon>Bacillati</taxon>
        <taxon>Actinomycetota</taxon>
        <taxon>Actinomycetes</taxon>
        <taxon>Mycobacteriales</taxon>
        <taxon>Mycobacteriaceae</taxon>
        <taxon>Mycobacterium</taxon>
        <taxon>Mycobacterium simiae complex</taxon>
    </lineage>
</organism>
<dbReference type="NCBIfam" id="TIGR00254">
    <property type="entry name" value="GGDEF"/>
    <property type="match status" value="1"/>
</dbReference>
<dbReference type="SUPFAM" id="SSF55785">
    <property type="entry name" value="PYP-like sensor domain (PAS domain)"/>
    <property type="match status" value="1"/>
</dbReference>
<dbReference type="SMART" id="SM00267">
    <property type="entry name" value="GGDEF"/>
    <property type="match status" value="1"/>
</dbReference>
<feature type="transmembrane region" description="Helical" evidence="1">
    <location>
        <begin position="191"/>
        <end position="208"/>
    </location>
</feature>
<name>A0A0U1DR52_9MYCO</name>
<dbReference type="PANTHER" id="PTHR46663">
    <property type="entry name" value="DIGUANYLATE CYCLASE DGCT-RELATED"/>
    <property type="match status" value="1"/>
</dbReference>
<feature type="transmembrane region" description="Helical" evidence="1">
    <location>
        <begin position="51"/>
        <end position="69"/>
    </location>
</feature>
<dbReference type="InterPro" id="IPR035965">
    <property type="entry name" value="PAS-like_dom_sf"/>
</dbReference>
<dbReference type="CDD" id="cd00130">
    <property type="entry name" value="PAS"/>
    <property type="match status" value="1"/>
</dbReference>
<evidence type="ECO:0000259" key="2">
    <source>
        <dbReference type="PROSITE" id="PS50112"/>
    </source>
</evidence>
<evidence type="ECO:0000259" key="3">
    <source>
        <dbReference type="PROSITE" id="PS50113"/>
    </source>
</evidence>
<feature type="transmembrane region" description="Helical" evidence="1">
    <location>
        <begin position="20"/>
        <end position="39"/>
    </location>
</feature>
<keyword evidence="1" id="KW-1133">Transmembrane helix</keyword>
<dbReference type="PROSITE" id="PS50113">
    <property type="entry name" value="PAC"/>
    <property type="match status" value="1"/>
</dbReference>
<dbReference type="PANTHER" id="PTHR46663:SF2">
    <property type="entry name" value="GGDEF DOMAIN-CONTAINING PROTEIN"/>
    <property type="match status" value="1"/>
</dbReference>
<dbReference type="InterPro" id="IPR000700">
    <property type="entry name" value="PAS-assoc_C"/>
</dbReference>
<keyword evidence="1" id="KW-0472">Membrane</keyword>
<gene>
    <name evidence="5" type="ORF">BN000_04810</name>
</gene>
<sequence>MESTSPDSCLNDVAWCRRIALLVVFALAVTTFVGWAAGIDWLTRIDPAWPQMMPWTALWLLGLAAAILLQSGRPSRGRVWAGRGFALAVGALAAITLVEFAAGGPSTGLDLVWFSEAVRTSQQTWPGRPSAQTASSVLPLAAATALIRVDRGTRVVWPACMVAGGAIPFITVGAYLFGALALVGFSPSTGQALMTAVALLLLAAATTLARPDRSPVAWLLARPDKKTLLRLAVLLAALPVVVALSRPFFLRLRLGEHADWTFSILLGTAVVGAITFYFIQREQKLLIEKELVSKERADAEMRYRILADNAVDIVVHLRDGEIAWVSPSVQATLGRPPQDWTGSDLYRHIHPHDLDTVIAALGKVAAGESVLQRFRIRSAGGDYHWFEGHGKPYVDADGRTDGLIAALRIVDDQVQAEQRLERLARFDTLTGLVNRAEAIDRLAFALEDPQPVGTFVGVLFCDVDRFKEINDTCGHGIGDFVLATLAARVRGSVRRGDTVGRTGGDEMLVLLPGVRSIDELTQIAEKIRCRAAEPIHVSGRTLSATLSIGATLALPGDSVDTVTARADAAMYQAKFGERNTVVAS</sequence>
<dbReference type="Gene3D" id="3.30.70.270">
    <property type="match status" value="1"/>
</dbReference>
<dbReference type="InterPro" id="IPR000160">
    <property type="entry name" value="GGDEF_dom"/>
</dbReference>
<keyword evidence="6" id="KW-1185">Reference proteome</keyword>
<proteinExistence type="predicted"/>
<protein>
    <submittedName>
        <fullName evidence="5">PAS/PAC sensor-containing diguanylate cyclase</fullName>
    </submittedName>
</protein>
<keyword evidence="1" id="KW-0812">Transmembrane</keyword>
<dbReference type="InterPro" id="IPR029787">
    <property type="entry name" value="Nucleotide_cyclase"/>
</dbReference>
<dbReference type="EMBL" id="CTEC01000002">
    <property type="protein sequence ID" value="CQD20189.1"/>
    <property type="molecule type" value="Genomic_DNA"/>
</dbReference>
<evidence type="ECO:0000256" key="1">
    <source>
        <dbReference type="SAM" id="Phobius"/>
    </source>
</evidence>
<dbReference type="PROSITE" id="PS50887">
    <property type="entry name" value="GGDEF"/>
    <property type="match status" value="1"/>
</dbReference>
<feature type="transmembrane region" description="Helical" evidence="1">
    <location>
        <begin position="161"/>
        <end position="185"/>
    </location>
</feature>
<feature type="transmembrane region" description="Helical" evidence="1">
    <location>
        <begin position="260"/>
        <end position="279"/>
    </location>
</feature>
<reference evidence="6" key="1">
    <citation type="submission" date="2015-03" db="EMBL/GenBank/DDBJ databases">
        <authorList>
            <person name="Urmite Genomes"/>
        </authorList>
    </citation>
    <scope>NUCLEOTIDE SEQUENCE [LARGE SCALE GENOMIC DNA]</scope>
    <source>
        <strain evidence="6">CSUR P1344</strain>
    </source>
</reference>
<dbReference type="SUPFAM" id="SSF55073">
    <property type="entry name" value="Nucleotide cyclase"/>
    <property type="match status" value="1"/>
</dbReference>
<dbReference type="Pfam" id="PF00990">
    <property type="entry name" value="GGDEF"/>
    <property type="match status" value="1"/>
</dbReference>
<dbReference type="RefSeq" id="WP_090422884.1">
    <property type="nucleotide sequence ID" value="NZ_CTEC01000002.1"/>
</dbReference>
<dbReference type="CDD" id="cd01949">
    <property type="entry name" value="GGDEF"/>
    <property type="match status" value="1"/>
</dbReference>
<dbReference type="PROSITE" id="PS50112">
    <property type="entry name" value="PAS"/>
    <property type="match status" value="1"/>
</dbReference>